<proteinExistence type="predicted"/>
<reference evidence="2 3" key="1">
    <citation type="submission" date="2018-03" db="EMBL/GenBank/DDBJ databases">
        <title>Genomic Encyclopedia of Archaeal and Bacterial Type Strains, Phase II (KMG-II): from individual species to whole genera.</title>
        <authorList>
            <person name="Goeker M."/>
        </authorList>
    </citation>
    <scope>NUCLEOTIDE SEQUENCE [LARGE SCALE GENOMIC DNA]</scope>
    <source>
        <strain evidence="2 3">DSM 100065</strain>
    </source>
</reference>
<accession>A0A2T0ZXS5</accession>
<sequence>MWRGSLVYRTSSLSRLFGPHNEEVAVTRSAKRGGRLPKSVGAKDADGCRVNQR</sequence>
<comment type="caution">
    <text evidence="2">The sequence shown here is derived from an EMBL/GenBank/DDBJ whole genome shotgun (WGS) entry which is preliminary data.</text>
</comment>
<evidence type="ECO:0000256" key="1">
    <source>
        <dbReference type="SAM" id="MobiDB-lite"/>
    </source>
</evidence>
<dbReference type="EMBL" id="PVUE01000011">
    <property type="protein sequence ID" value="PRZ41155.1"/>
    <property type="molecule type" value="Genomic_DNA"/>
</dbReference>
<name>A0A2T0ZXS5_9ACTN</name>
<dbReference type="Proteomes" id="UP000237752">
    <property type="component" value="Unassembled WGS sequence"/>
</dbReference>
<dbReference type="AlphaFoldDB" id="A0A2T0ZXS5"/>
<evidence type="ECO:0000313" key="2">
    <source>
        <dbReference type="EMBL" id="PRZ41155.1"/>
    </source>
</evidence>
<evidence type="ECO:0000313" key="3">
    <source>
        <dbReference type="Proteomes" id="UP000237752"/>
    </source>
</evidence>
<keyword evidence="3" id="KW-1185">Reference proteome</keyword>
<protein>
    <submittedName>
        <fullName evidence="2">Uncharacterized protein</fullName>
    </submittedName>
</protein>
<feature type="region of interest" description="Disordered" evidence="1">
    <location>
        <begin position="27"/>
        <end position="53"/>
    </location>
</feature>
<organism evidence="2 3">
    <name type="scientific">Antricoccus suffuscus</name>
    <dbReference type="NCBI Taxonomy" id="1629062"/>
    <lineage>
        <taxon>Bacteria</taxon>
        <taxon>Bacillati</taxon>
        <taxon>Actinomycetota</taxon>
        <taxon>Actinomycetes</taxon>
        <taxon>Geodermatophilales</taxon>
        <taxon>Antricoccaceae</taxon>
        <taxon>Antricoccus</taxon>
    </lineage>
</organism>
<gene>
    <name evidence="2" type="ORF">CLV47_11131</name>
</gene>